<evidence type="ECO:0000259" key="3">
    <source>
        <dbReference type="PROSITE" id="PS51480"/>
    </source>
</evidence>
<feature type="domain" description="DhaL" evidence="3">
    <location>
        <begin position="7"/>
        <end position="201"/>
    </location>
</feature>
<dbReference type="PANTHER" id="PTHR28629:SF4">
    <property type="entry name" value="TRIOKINASE_FMN CYCLASE"/>
    <property type="match status" value="1"/>
</dbReference>
<dbReference type="InterPro" id="IPR036117">
    <property type="entry name" value="DhaL_dom_sf"/>
</dbReference>
<keyword evidence="7" id="KW-1185">Reference proteome</keyword>
<dbReference type="EMBL" id="FOCV01000023">
    <property type="protein sequence ID" value="SEO73983.1"/>
    <property type="molecule type" value="Genomic_DNA"/>
</dbReference>
<dbReference type="Proteomes" id="UP000198939">
    <property type="component" value="Unassembled WGS sequence"/>
</dbReference>
<dbReference type="Pfam" id="PF02734">
    <property type="entry name" value="Dak2"/>
    <property type="match status" value="1"/>
</dbReference>
<dbReference type="Gene3D" id="1.25.40.340">
    <property type="match status" value="1"/>
</dbReference>
<evidence type="ECO:0000313" key="4">
    <source>
        <dbReference type="EMBL" id="SEI10351.1"/>
    </source>
</evidence>
<accession>A0A1H8S757</accession>
<proteinExistence type="predicted"/>
<dbReference type="AlphaFoldDB" id="A0A1H8S757"/>
<dbReference type="GO" id="GO:0019563">
    <property type="term" value="P:glycerol catabolic process"/>
    <property type="evidence" value="ECO:0007669"/>
    <property type="project" value="TreeGrafter"/>
</dbReference>
<dbReference type="Proteomes" id="UP000183063">
    <property type="component" value="Unassembled WGS sequence"/>
</dbReference>
<reference evidence="4" key="2">
    <citation type="submission" date="2016-10" db="EMBL/GenBank/DDBJ databases">
        <authorList>
            <person name="de Groot N.N."/>
        </authorList>
    </citation>
    <scope>NUCLEOTIDE SEQUENCE [LARGE SCALE GENOMIC DNA]</scope>
    <source>
        <strain evidence="4">CCBAU85039</strain>
    </source>
</reference>
<reference evidence="5 7" key="3">
    <citation type="submission" date="2016-10" db="EMBL/GenBank/DDBJ databases">
        <authorList>
            <person name="Varghese N."/>
            <person name="Submissions S."/>
        </authorList>
    </citation>
    <scope>NUCLEOTIDE SEQUENCE [LARGE SCALE GENOMIC DNA]</scope>
    <source>
        <strain evidence="5 7">CGMCC 1.7071</strain>
    </source>
</reference>
<keyword evidence="2 4" id="KW-0418">Kinase</keyword>
<dbReference type="SUPFAM" id="SSF101473">
    <property type="entry name" value="DhaL-like"/>
    <property type="match status" value="1"/>
</dbReference>
<reference evidence="6" key="1">
    <citation type="submission" date="2016-10" db="EMBL/GenBank/DDBJ databases">
        <authorList>
            <person name="Wibberg D."/>
        </authorList>
    </citation>
    <scope>NUCLEOTIDE SEQUENCE [LARGE SCALE GENOMIC DNA]</scope>
</reference>
<dbReference type="GO" id="GO:0004371">
    <property type="term" value="F:glycerone kinase activity"/>
    <property type="evidence" value="ECO:0007669"/>
    <property type="project" value="InterPro"/>
</dbReference>
<dbReference type="PANTHER" id="PTHR28629">
    <property type="entry name" value="TRIOKINASE/FMN CYCLASE"/>
    <property type="match status" value="1"/>
</dbReference>
<evidence type="ECO:0000313" key="5">
    <source>
        <dbReference type="EMBL" id="SEO73983.1"/>
    </source>
</evidence>
<name>A0A1H8S757_9HYPH</name>
<protein>
    <submittedName>
        <fullName evidence="4 5">Dihydroxyacetone kinase</fullName>
    </submittedName>
</protein>
<evidence type="ECO:0000256" key="2">
    <source>
        <dbReference type="ARBA" id="ARBA00022777"/>
    </source>
</evidence>
<evidence type="ECO:0000313" key="7">
    <source>
        <dbReference type="Proteomes" id="UP000198939"/>
    </source>
</evidence>
<dbReference type="SMART" id="SM01120">
    <property type="entry name" value="Dak2"/>
    <property type="match status" value="1"/>
</dbReference>
<dbReference type="STRING" id="501024.RTCCBAU85039_4536"/>
<dbReference type="PROSITE" id="PS51480">
    <property type="entry name" value="DHAL"/>
    <property type="match status" value="1"/>
</dbReference>
<dbReference type="InterPro" id="IPR004007">
    <property type="entry name" value="DhaL_dom"/>
</dbReference>
<evidence type="ECO:0000256" key="1">
    <source>
        <dbReference type="ARBA" id="ARBA00022679"/>
    </source>
</evidence>
<keyword evidence="1" id="KW-0808">Transferase</keyword>
<dbReference type="InterPro" id="IPR050861">
    <property type="entry name" value="Dihydroxyacetone_Kinase"/>
</dbReference>
<evidence type="ECO:0000313" key="6">
    <source>
        <dbReference type="Proteomes" id="UP000183063"/>
    </source>
</evidence>
<organism evidence="4 6">
    <name type="scientific">Rhizobium tibeticum</name>
    <dbReference type="NCBI Taxonomy" id="501024"/>
    <lineage>
        <taxon>Bacteria</taxon>
        <taxon>Pseudomonadati</taxon>
        <taxon>Pseudomonadota</taxon>
        <taxon>Alphaproteobacteria</taxon>
        <taxon>Hyphomicrobiales</taxon>
        <taxon>Rhizobiaceae</taxon>
        <taxon>Rhizobium/Agrobacterium group</taxon>
        <taxon>Rhizobium</taxon>
    </lineage>
</organism>
<dbReference type="GO" id="GO:0005829">
    <property type="term" value="C:cytosol"/>
    <property type="evidence" value="ECO:0007669"/>
    <property type="project" value="TreeGrafter"/>
</dbReference>
<dbReference type="OrthoDB" id="9800291at2"/>
<dbReference type="EMBL" id="FNXB01000029">
    <property type="protein sequence ID" value="SEI10351.1"/>
    <property type="molecule type" value="Genomic_DNA"/>
</dbReference>
<sequence length="206" mass="21954">MISLTCQDIIIAANRSAIAARRMEAELNAADSRLGDGDTGTMLARLLSTIEAADLDKENFGDTFAAMALAAAESTGSSLGTLISAALFSMSRYCGSRSELPLVELSALLKTARDEMLALGRSRLDDKTIIDGLHAVATAIEGPTTQDEIARAADEAAKHAIWEFKGKPCRVGRARMWSEQSTKHDDPGMVALAGIVRAIASPYWEP</sequence>
<gene>
    <name evidence="4" type="ORF">RTCCBAU85039_4536</name>
    <name evidence="5" type="ORF">SAMN05216228_102388</name>
</gene>